<comment type="similarity">
    <text evidence="3">Belongs to the class-III pyridoxal-phosphate-dependent aminotransferase family.</text>
</comment>
<evidence type="ECO:0000256" key="2">
    <source>
        <dbReference type="ARBA" id="ARBA00022898"/>
    </source>
</evidence>
<reference evidence="4 5" key="1">
    <citation type="journal article" date="2015" name="Nature">
        <title>rRNA introns, odd ribosomes, and small enigmatic genomes across a large radiation of phyla.</title>
        <authorList>
            <person name="Brown C.T."/>
            <person name="Hug L.A."/>
            <person name="Thomas B.C."/>
            <person name="Sharon I."/>
            <person name="Castelle C.J."/>
            <person name="Singh A."/>
            <person name="Wilkins M.J."/>
            <person name="Williams K.H."/>
            <person name="Banfield J.F."/>
        </authorList>
    </citation>
    <scope>NUCLEOTIDE SEQUENCE [LARGE SCALE GENOMIC DNA]</scope>
</reference>
<dbReference type="InterPro" id="IPR015422">
    <property type="entry name" value="PyrdxlP-dep_Trfase_small"/>
</dbReference>
<keyword evidence="4" id="KW-0032">Aminotransferase</keyword>
<keyword evidence="2 3" id="KW-0663">Pyridoxal phosphate</keyword>
<dbReference type="InterPro" id="IPR005814">
    <property type="entry name" value="Aminotrans_3"/>
</dbReference>
<proteinExistence type="inferred from homology"/>
<evidence type="ECO:0000313" key="5">
    <source>
        <dbReference type="Proteomes" id="UP000034753"/>
    </source>
</evidence>
<dbReference type="GO" id="GO:0030170">
    <property type="term" value="F:pyridoxal phosphate binding"/>
    <property type="evidence" value="ECO:0007669"/>
    <property type="project" value="InterPro"/>
</dbReference>
<dbReference type="Gene3D" id="3.40.640.10">
    <property type="entry name" value="Type I PLP-dependent aspartate aminotransferase-like (Major domain)"/>
    <property type="match status" value="1"/>
</dbReference>
<dbReference type="Proteomes" id="UP000034753">
    <property type="component" value="Unassembled WGS sequence"/>
</dbReference>
<dbReference type="Gene3D" id="3.90.1150.10">
    <property type="entry name" value="Aspartate Aminotransferase, domain 1"/>
    <property type="match status" value="1"/>
</dbReference>
<dbReference type="InterPro" id="IPR015424">
    <property type="entry name" value="PyrdxlP-dep_Trfase"/>
</dbReference>
<evidence type="ECO:0000256" key="3">
    <source>
        <dbReference type="RuleBase" id="RU003560"/>
    </source>
</evidence>
<dbReference type="SUPFAM" id="SSF53383">
    <property type="entry name" value="PLP-dependent transferases"/>
    <property type="match status" value="1"/>
</dbReference>
<gene>
    <name evidence="4" type="ORF">UU67_C0001G0025</name>
</gene>
<sequence>MKFTQSNKLRKRAHALIPGGAHTYSKGDDQFPKLSPGFIVKGKGAYVWDADGNKFLDWAMGLRSTTLGHGYASVVQAVKKQLPFGANFSRPSILEVELADLLTKIIPCAEMVKFAKNGSTITTAAVKLARAHTKRDIVAVCSDHAFFSYDDWFIGTTPADAGVPQAIKDLSVTFKFNDLESVRALFKKYPKQIACVILEPATEVEPRDNFLHGVQALCQENGAVFILDEMISGFRWHLKGAQHTYKITPDLATYGKGIANGFSVCVLAGKREIMERGGIQGGHERVFLISTTHGAENHALAAAIATIKEIQGKKVIPHLYHIGALLQTRLNAIAKKYKLGEIVNVFGEVSCRLATTFAAVGTYTNFQVKTYFLQELISQGILFNGYFAPSYSHGKREIEKTVLAWDYACRKLQQAVTNKDLEKKLIGDPVKPVFRKYN</sequence>
<dbReference type="Pfam" id="PF00202">
    <property type="entry name" value="Aminotran_3"/>
    <property type="match status" value="1"/>
</dbReference>
<organism evidence="4 5">
    <name type="scientific">Candidatus Daviesbacteria bacterium GW2011_GWB1_41_5</name>
    <dbReference type="NCBI Taxonomy" id="1618429"/>
    <lineage>
        <taxon>Bacteria</taxon>
        <taxon>Candidatus Daviesiibacteriota</taxon>
    </lineage>
</organism>
<dbReference type="NCBIfam" id="NF004856">
    <property type="entry name" value="PRK06209.1"/>
    <property type="match status" value="1"/>
</dbReference>
<accession>A0A0G0WNQ0</accession>
<keyword evidence="4" id="KW-0808">Transferase</keyword>
<dbReference type="PANTHER" id="PTHR43713:SF3">
    <property type="entry name" value="GLUTAMATE-1-SEMIALDEHYDE 2,1-AMINOMUTASE 1, CHLOROPLASTIC-RELATED"/>
    <property type="match status" value="1"/>
</dbReference>
<dbReference type="EMBL" id="LCBN01000001">
    <property type="protein sequence ID" value="KKS14429.1"/>
    <property type="molecule type" value="Genomic_DNA"/>
</dbReference>
<evidence type="ECO:0000256" key="1">
    <source>
        <dbReference type="ARBA" id="ARBA00001933"/>
    </source>
</evidence>
<dbReference type="PATRIC" id="fig|1618429.3.peg.25"/>
<dbReference type="GO" id="GO:0008483">
    <property type="term" value="F:transaminase activity"/>
    <property type="evidence" value="ECO:0007669"/>
    <property type="project" value="UniProtKB-KW"/>
</dbReference>
<dbReference type="AlphaFoldDB" id="A0A0G0WNQ0"/>
<dbReference type="InterPro" id="IPR015421">
    <property type="entry name" value="PyrdxlP-dep_Trfase_major"/>
</dbReference>
<evidence type="ECO:0000313" key="4">
    <source>
        <dbReference type="EMBL" id="KKS14429.1"/>
    </source>
</evidence>
<protein>
    <submittedName>
        <fullName evidence="4">Aminotransferase class-III</fullName>
    </submittedName>
</protein>
<name>A0A0G0WNQ0_9BACT</name>
<comment type="cofactor">
    <cofactor evidence="1">
        <name>pyridoxal 5'-phosphate</name>
        <dbReference type="ChEBI" id="CHEBI:597326"/>
    </cofactor>
</comment>
<dbReference type="PANTHER" id="PTHR43713">
    <property type="entry name" value="GLUTAMATE-1-SEMIALDEHYDE 2,1-AMINOMUTASE"/>
    <property type="match status" value="1"/>
</dbReference>
<comment type="caution">
    <text evidence="4">The sequence shown here is derived from an EMBL/GenBank/DDBJ whole genome shotgun (WGS) entry which is preliminary data.</text>
</comment>